<accession>A0A176ZFT0</accession>
<dbReference type="InterPro" id="IPR010982">
    <property type="entry name" value="Lambda_DNA-bd_dom_sf"/>
</dbReference>
<proteinExistence type="predicted"/>
<evidence type="ECO:0000313" key="2">
    <source>
        <dbReference type="EMBL" id="OAF19409.1"/>
    </source>
</evidence>
<dbReference type="CDD" id="cd00093">
    <property type="entry name" value="HTH_XRE"/>
    <property type="match status" value="1"/>
</dbReference>
<reference evidence="2 3" key="1">
    <citation type="submission" date="2016-02" db="EMBL/GenBank/DDBJ databases">
        <title>Draft genome sequence of the strain BR 10247T Bradyrhizobium neotropicale isolated from nodules of Centrolobium paraense.</title>
        <authorList>
            <person name="Simoes-Araujo J.L."/>
            <person name="Barauna A.C."/>
            <person name="Silva K."/>
            <person name="Zilli J.E."/>
        </authorList>
    </citation>
    <scope>NUCLEOTIDE SEQUENCE [LARGE SCALE GENOMIC DNA]</scope>
    <source>
        <strain evidence="2 3">BR 10247</strain>
    </source>
</reference>
<dbReference type="InterPro" id="IPR001387">
    <property type="entry name" value="Cro/C1-type_HTH"/>
</dbReference>
<dbReference type="InterPro" id="IPR041413">
    <property type="entry name" value="MLTR_LBD"/>
</dbReference>
<dbReference type="PANTHER" id="PTHR35010">
    <property type="entry name" value="BLL4672 PROTEIN-RELATED"/>
    <property type="match status" value="1"/>
</dbReference>
<evidence type="ECO:0000259" key="1">
    <source>
        <dbReference type="SMART" id="SM00530"/>
    </source>
</evidence>
<dbReference type="Pfam" id="PF13560">
    <property type="entry name" value="HTH_31"/>
    <property type="match status" value="1"/>
</dbReference>
<dbReference type="RefSeq" id="WP_027555435.1">
    <property type="nucleotide sequence ID" value="NZ_LSEF01000025.1"/>
</dbReference>
<dbReference type="EMBL" id="LSEF01000025">
    <property type="protein sequence ID" value="OAF19409.1"/>
    <property type="molecule type" value="Genomic_DNA"/>
</dbReference>
<sequence>MTNLQRTDDRRALSDFVRDRRSRIAPEQVGLAGGPRRRAPGLRREEVAHLAGVGVTWYTWFEQGRAIQVSADFLERICRALRLDTAERAHLYALAQHRPPLAATPNVPTVSPVLQTFLDSLPNPAYLKTPRWDVVAWNSAAVALFGDYALMPPNERNSLWLTFVDPRYRQMRPDWEQGARQALAKFRLDHSQANGDPAFDALVEALRAASVEFRHWWPRQDVTERSEGIKRFRHETWGEVEFAYTTFLVEGASELRLVTFTPPDGACRAPRL</sequence>
<dbReference type="SMART" id="SM00530">
    <property type="entry name" value="HTH_XRE"/>
    <property type="match status" value="1"/>
</dbReference>
<evidence type="ECO:0000313" key="3">
    <source>
        <dbReference type="Proteomes" id="UP000077173"/>
    </source>
</evidence>
<dbReference type="Pfam" id="PF17765">
    <property type="entry name" value="MLTR_LBD"/>
    <property type="match status" value="1"/>
</dbReference>
<gene>
    <name evidence="2" type="ORF">AXW67_37175</name>
</gene>
<name>A0A176ZFT0_9BRAD</name>
<dbReference type="Gene3D" id="3.30.450.180">
    <property type="match status" value="1"/>
</dbReference>
<dbReference type="Gene3D" id="1.10.260.40">
    <property type="entry name" value="lambda repressor-like DNA-binding domains"/>
    <property type="match status" value="1"/>
</dbReference>
<dbReference type="AlphaFoldDB" id="A0A176ZFT0"/>
<dbReference type="Proteomes" id="UP000077173">
    <property type="component" value="Unassembled WGS sequence"/>
</dbReference>
<dbReference type="PANTHER" id="PTHR35010:SF2">
    <property type="entry name" value="BLL4672 PROTEIN"/>
    <property type="match status" value="1"/>
</dbReference>
<feature type="domain" description="HTH cro/C1-type" evidence="1">
    <location>
        <begin position="16"/>
        <end position="88"/>
    </location>
</feature>
<comment type="caution">
    <text evidence="2">The sequence shown here is derived from an EMBL/GenBank/DDBJ whole genome shotgun (WGS) entry which is preliminary data.</text>
</comment>
<dbReference type="GO" id="GO:0003677">
    <property type="term" value="F:DNA binding"/>
    <property type="evidence" value="ECO:0007669"/>
    <property type="project" value="InterPro"/>
</dbReference>
<protein>
    <recommendedName>
        <fullName evidence="1">HTH cro/C1-type domain-containing protein</fullName>
    </recommendedName>
</protein>
<keyword evidence="3" id="KW-1185">Reference proteome</keyword>
<dbReference type="SUPFAM" id="SSF47413">
    <property type="entry name" value="lambda repressor-like DNA-binding domains"/>
    <property type="match status" value="1"/>
</dbReference>
<organism evidence="2 3">
    <name type="scientific">Bradyrhizobium neotropicale</name>
    <dbReference type="NCBI Taxonomy" id="1497615"/>
    <lineage>
        <taxon>Bacteria</taxon>
        <taxon>Pseudomonadati</taxon>
        <taxon>Pseudomonadota</taxon>
        <taxon>Alphaproteobacteria</taxon>
        <taxon>Hyphomicrobiales</taxon>
        <taxon>Nitrobacteraceae</taxon>
        <taxon>Bradyrhizobium</taxon>
    </lineage>
</organism>